<protein>
    <submittedName>
        <fullName evidence="2">Uncharacterized protein</fullName>
    </submittedName>
</protein>
<feature type="compositionally biased region" description="Polar residues" evidence="1">
    <location>
        <begin position="32"/>
        <end position="47"/>
    </location>
</feature>
<dbReference type="VEuPathDB" id="FungiDB:MELLADRAFT_64026"/>
<feature type="region of interest" description="Disordered" evidence="1">
    <location>
        <begin position="138"/>
        <end position="284"/>
    </location>
</feature>
<dbReference type="InParanoid" id="F4RPX1"/>
<accession>F4RPX1</accession>
<dbReference type="AlphaFoldDB" id="F4RPX1"/>
<feature type="compositionally biased region" description="Basic and acidic residues" evidence="1">
    <location>
        <begin position="1"/>
        <end position="31"/>
    </location>
</feature>
<dbReference type="Proteomes" id="UP000001072">
    <property type="component" value="Unassembled WGS sequence"/>
</dbReference>
<evidence type="ECO:0000313" key="3">
    <source>
        <dbReference type="Proteomes" id="UP000001072"/>
    </source>
</evidence>
<feature type="compositionally biased region" description="Basic residues" evidence="1">
    <location>
        <begin position="193"/>
        <end position="210"/>
    </location>
</feature>
<organism evidence="3">
    <name type="scientific">Melampsora larici-populina (strain 98AG31 / pathotype 3-4-7)</name>
    <name type="common">Poplar leaf rust fungus</name>
    <dbReference type="NCBI Taxonomy" id="747676"/>
    <lineage>
        <taxon>Eukaryota</taxon>
        <taxon>Fungi</taxon>
        <taxon>Dikarya</taxon>
        <taxon>Basidiomycota</taxon>
        <taxon>Pucciniomycotina</taxon>
        <taxon>Pucciniomycetes</taxon>
        <taxon>Pucciniales</taxon>
        <taxon>Melampsoraceae</taxon>
        <taxon>Melampsora</taxon>
    </lineage>
</organism>
<reference evidence="3" key="1">
    <citation type="journal article" date="2011" name="Proc. Natl. Acad. Sci. U.S.A.">
        <title>Obligate biotrophy features unraveled by the genomic analysis of rust fungi.</title>
        <authorList>
            <person name="Duplessis S."/>
            <person name="Cuomo C.A."/>
            <person name="Lin Y.-C."/>
            <person name="Aerts A."/>
            <person name="Tisserant E."/>
            <person name="Veneault-Fourrey C."/>
            <person name="Joly D.L."/>
            <person name="Hacquard S."/>
            <person name="Amselem J."/>
            <person name="Cantarel B.L."/>
            <person name="Chiu R."/>
            <person name="Coutinho P.M."/>
            <person name="Feau N."/>
            <person name="Field M."/>
            <person name="Frey P."/>
            <person name="Gelhaye E."/>
            <person name="Goldberg J."/>
            <person name="Grabherr M.G."/>
            <person name="Kodira C.D."/>
            <person name="Kohler A."/>
            <person name="Kuees U."/>
            <person name="Lindquist E.A."/>
            <person name="Lucas S.M."/>
            <person name="Mago R."/>
            <person name="Mauceli E."/>
            <person name="Morin E."/>
            <person name="Murat C."/>
            <person name="Pangilinan J.L."/>
            <person name="Park R."/>
            <person name="Pearson M."/>
            <person name="Quesneville H."/>
            <person name="Rouhier N."/>
            <person name="Sakthikumar S."/>
            <person name="Salamov A.A."/>
            <person name="Schmutz J."/>
            <person name="Selles B."/>
            <person name="Shapiro H."/>
            <person name="Tanguay P."/>
            <person name="Tuskan G.A."/>
            <person name="Henrissat B."/>
            <person name="Van de Peer Y."/>
            <person name="Rouze P."/>
            <person name="Ellis J.G."/>
            <person name="Dodds P.N."/>
            <person name="Schein J.E."/>
            <person name="Zhong S."/>
            <person name="Hamelin R.C."/>
            <person name="Grigoriev I.V."/>
            <person name="Szabo L.J."/>
            <person name="Martin F."/>
        </authorList>
    </citation>
    <scope>NUCLEOTIDE SEQUENCE [LARGE SCALE GENOMIC DNA]</scope>
    <source>
        <strain evidence="3">98AG31 / pathotype 3-4-7</strain>
    </source>
</reference>
<feature type="compositionally biased region" description="Polar residues" evidence="1">
    <location>
        <begin position="144"/>
        <end position="157"/>
    </location>
</feature>
<dbReference type="EMBL" id="GL883112">
    <property type="protein sequence ID" value="EGG05621.1"/>
    <property type="molecule type" value="Genomic_DNA"/>
</dbReference>
<feature type="region of interest" description="Disordered" evidence="1">
    <location>
        <begin position="1"/>
        <end position="48"/>
    </location>
</feature>
<dbReference type="KEGG" id="mlr:MELLADRAFT_64026"/>
<keyword evidence="3" id="KW-1185">Reference proteome</keyword>
<dbReference type="GeneID" id="18930202"/>
<dbReference type="HOGENOM" id="CLU_980324_0_0_1"/>
<feature type="compositionally biased region" description="Polar residues" evidence="1">
    <location>
        <begin position="274"/>
        <end position="284"/>
    </location>
</feature>
<evidence type="ECO:0000313" key="2">
    <source>
        <dbReference type="EMBL" id="EGG05621.1"/>
    </source>
</evidence>
<evidence type="ECO:0000256" key="1">
    <source>
        <dbReference type="SAM" id="MobiDB-lite"/>
    </source>
</evidence>
<feature type="compositionally biased region" description="Low complexity" evidence="1">
    <location>
        <begin position="211"/>
        <end position="220"/>
    </location>
</feature>
<sequence>MSKSLEEEKAARLAKEKEQAEERSRRAESRTLQENSALRVSNDNGKASGSKALLEALTKALDSRDGKTARHLIDNFNSSYGDMIHMEYDGYKPPEQSGSVLDAARVNPVEAILNQVSAPGSTLTTVNQSTIPEATHVNDRVLNGESNAVSNEVQPSSKEGGKLEKNGKAKKKAKKQEIPSDDSPSSDSDDSNRKKRKPRKKQAKSKKKRLASSSSSSSDDSGGKRGGFKKPYVKKNYSFNRNDSQAGNNTAGPVQSTSYKPNYFNKGQKAGNAKASTQEGNQAT</sequence>
<gene>
    <name evidence="2" type="ORF">MELLADRAFT_64026</name>
</gene>
<dbReference type="RefSeq" id="XP_007411110.1">
    <property type="nucleotide sequence ID" value="XM_007411048.1"/>
</dbReference>
<feature type="compositionally biased region" description="Polar residues" evidence="1">
    <location>
        <begin position="237"/>
        <end position="260"/>
    </location>
</feature>
<name>F4RPX1_MELLP</name>
<proteinExistence type="predicted"/>